<dbReference type="AlphaFoldDB" id="A0A8H6WCC9"/>
<sequence length="857" mass="95296">MEPKRRSTRKRKADDTQDTAAPAAPPAKRAKVVRKQGRLAGLLSISLDVVFEILAYLQPLDLLRLSRLSKEFRALLMSKSTITVWRACIANSGLPLPPDVSNMNEPQLVRLAFDNVCQSCDATARKVDWLLLKRLCSRCSKSKLFSTVSIGGADTGVLDLVLSRSDNSKPWLSVCLRDEYDRMRSLGSNLRPVEKDKCLKERKELVKTLAAYGEICKDWDEGRSEARSSELAELKEERYNAVVVRLTALGWGDEIASLPLSDDLRGHRLVKSPNPLTERTWKTIEPELVQFMEQLKRQRLVREFKLLVQERKTIATKVIRAYKQSQLPWSDVMPSVTDFHEFEPIKTLLNKPVEVTVDETSFEALLPELPPQIQEWRQTLAHALVTRHKDLSVGQEDQLKLAKCVFKCTQCKDGGISVFFGLTGSMGASGPLLWPKVLSHHCLTHLPDLLPWMLGTSRMIEWSASPLEADRASSEIVQQLVEACGLDADTTTVEEMDELDARFACHRCAKRVTPEDGSGPSIADEKSKASASDASTSTSAKGKASASVKSKASTSGAKKGKATNSKAHVDTSAEDKSPAEVYAYTWRNAVAHQRMSHNFSSTAWYKLNEEDARVVRAKELEVIALDKESRDADDEEARDTEDELDDTILDPKIKPKTEPTPESGSSNKGKALGAKSEAMTIDEKPNAELLPGSGALDKGKGRALPVKEDAMEVDESTSKKALLPAQLPELAFLCSHCMDSIQEKSPTSLDEILLHLSVRHDIESPSENEDYYRSLAAPEVYTRQMFPAPRLTIQLPPTPPGLSKPRPQFGLPGLFGLSMGMYDDEYDYYDTDEEMYGYGGHGHYYGDDSDDDDDGFW</sequence>
<reference evidence="4" key="1">
    <citation type="submission" date="2020-05" db="EMBL/GenBank/DDBJ databases">
        <title>Mycena genomes resolve the evolution of fungal bioluminescence.</title>
        <authorList>
            <person name="Tsai I.J."/>
        </authorList>
    </citation>
    <scope>NUCLEOTIDE SEQUENCE</scope>
    <source>
        <strain evidence="4">171206Taipei</strain>
    </source>
</reference>
<dbReference type="PROSITE" id="PS50181">
    <property type="entry name" value="FBOX"/>
    <property type="match status" value="1"/>
</dbReference>
<dbReference type="RefSeq" id="XP_037222243.1">
    <property type="nucleotide sequence ID" value="XM_037361951.1"/>
</dbReference>
<dbReference type="InterPro" id="IPR001810">
    <property type="entry name" value="F-box_dom"/>
</dbReference>
<feature type="compositionally biased region" description="Low complexity" evidence="1">
    <location>
        <begin position="529"/>
        <end position="557"/>
    </location>
</feature>
<feature type="compositionally biased region" description="Basic and acidic residues" evidence="1">
    <location>
        <begin position="649"/>
        <end position="659"/>
    </location>
</feature>
<dbReference type="Pfam" id="PF00646">
    <property type="entry name" value="F-box"/>
    <property type="match status" value="1"/>
</dbReference>
<organism evidence="4 5">
    <name type="scientific">Mycena indigotica</name>
    <dbReference type="NCBI Taxonomy" id="2126181"/>
    <lineage>
        <taxon>Eukaryota</taxon>
        <taxon>Fungi</taxon>
        <taxon>Dikarya</taxon>
        <taxon>Basidiomycota</taxon>
        <taxon>Agaricomycotina</taxon>
        <taxon>Agaricomycetes</taxon>
        <taxon>Agaricomycetidae</taxon>
        <taxon>Agaricales</taxon>
        <taxon>Marasmiineae</taxon>
        <taxon>Mycenaceae</taxon>
        <taxon>Mycena</taxon>
    </lineage>
</organism>
<evidence type="ECO:0000313" key="5">
    <source>
        <dbReference type="Proteomes" id="UP000636479"/>
    </source>
</evidence>
<comment type="caution">
    <text evidence="4">The sequence shown here is derived from an EMBL/GenBank/DDBJ whole genome shotgun (WGS) entry which is preliminary data.</text>
</comment>
<keyword evidence="2" id="KW-0812">Transmembrane</keyword>
<feature type="region of interest" description="Disordered" evidence="1">
    <location>
        <begin position="512"/>
        <end position="575"/>
    </location>
</feature>
<evidence type="ECO:0000313" key="4">
    <source>
        <dbReference type="EMBL" id="KAF7307224.1"/>
    </source>
</evidence>
<dbReference type="InterPro" id="IPR036047">
    <property type="entry name" value="F-box-like_dom_sf"/>
</dbReference>
<protein>
    <submittedName>
        <fullName evidence="4">F-box domain-containing protein</fullName>
    </submittedName>
</protein>
<keyword evidence="2" id="KW-0472">Membrane</keyword>
<feature type="region of interest" description="Disordered" evidence="1">
    <location>
        <begin position="628"/>
        <end position="702"/>
    </location>
</feature>
<evidence type="ECO:0000256" key="2">
    <source>
        <dbReference type="SAM" id="Phobius"/>
    </source>
</evidence>
<dbReference type="GeneID" id="59344467"/>
<dbReference type="OrthoDB" id="2322499at2759"/>
<dbReference type="Proteomes" id="UP000636479">
    <property type="component" value="Unassembled WGS sequence"/>
</dbReference>
<feature type="compositionally biased region" description="Basic residues" evidence="1">
    <location>
        <begin position="1"/>
        <end position="11"/>
    </location>
</feature>
<feature type="transmembrane region" description="Helical" evidence="2">
    <location>
        <begin position="39"/>
        <end position="57"/>
    </location>
</feature>
<dbReference type="EMBL" id="JACAZF010000004">
    <property type="protein sequence ID" value="KAF7307224.1"/>
    <property type="molecule type" value="Genomic_DNA"/>
</dbReference>
<keyword evidence="2" id="KW-1133">Transmembrane helix</keyword>
<evidence type="ECO:0000256" key="1">
    <source>
        <dbReference type="SAM" id="MobiDB-lite"/>
    </source>
</evidence>
<proteinExistence type="predicted"/>
<dbReference type="SUPFAM" id="SSF81383">
    <property type="entry name" value="F-box domain"/>
    <property type="match status" value="1"/>
</dbReference>
<keyword evidence="5" id="KW-1185">Reference proteome</keyword>
<dbReference type="SMART" id="SM00256">
    <property type="entry name" value="FBOX"/>
    <property type="match status" value="1"/>
</dbReference>
<feature type="compositionally biased region" description="Acidic residues" evidence="1">
    <location>
        <begin position="631"/>
        <end position="648"/>
    </location>
</feature>
<feature type="domain" description="F-box" evidence="3">
    <location>
        <begin position="39"/>
        <end position="88"/>
    </location>
</feature>
<name>A0A8H6WCC9_9AGAR</name>
<gene>
    <name evidence="4" type="ORF">MIND_00516000</name>
</gene>
<evidence type="ECO:0000259" key="3">
    <source>
        <dbReference type="PROSITE" id="PS50181"/>
    </source>
</evidence>
<accession>A0A8H6WCC9</accession>
<feature type="region of interest" description="Disordered" evidence="1">
    <location>
        <begin position="1"/>
        <end position="29"/>
    </location>
</feature>